<proteinExistence type="inferred from homology"/>
<reference evidence="7" key="1">
    <citation type="journal article" date="2019" name="Int. J. Syst. Evol. Microbiol.">
        <title>The Global Catalogue of Microorganisms (GCM) 10K type strain sequencing project: providing services to taxonomists for standard genome sequencing and annotation.</title>
        <authorList>
            <consortium name="The Broad Institute Genomics Platform"/>
            <consortium name="The Broad Institute Genome Sequencing Center for Infectious Disease"/>
            <person name="Wu L."/>
            <person name="Ma J."/>
        </authorList>
    </citation>
    <scope>NUCLEOTIDE SEQUENCE [LARGE SCALE GENOMIC DNA]</scope>
    <source>
        <strain evidence="7">CGMCC 1.19062</strain>
    </source>
</reference>
<keyword evidence="4" id="KW-0862">Zinc</keyword>
<keyword evidence="3" id="KW-0378">Hydrolase</keyword>
<evidence type="ECO:0000256" key="1">
    <source>
        <dbReference type="ARBA" id="ARBA00001947"/>
    </source>
</evidence>
<dbReference type="RefSeq" id="WP_379874042.1">
    <property type="nucleotide sequence ID" value="NZ_JBHUIP010000001.1"/>
</dbReference>
<name>A0ABW5DK93_9PROT</name>
<keyword evidence="7" id="KW-1185">Reference proteome</keyword>
<keyword evidence="2" id="KW-0479">Metal-binding</keyword>
<organism evidence="6 7">
    <name type="scientific">Lacibacterium aquatile</name>
    <dbReference type="NCBI Taxonomy" id="1168082"/>
    <lineage>
        <taxon>Bacteria</taxon>
        <taxon>Pseudomonadati</taxon>
        <taxon>Pseudomonadota</taxon>
        <taxon>Alphaproteobacteria</taxon>
        <taxon>Rhodospirillales</taxon>
        <taxon>Rhodospirillaceae</taxon>
    </lineage>
</organism>
<protein>
    <submittedName>
        <fullName evidence="6">Creatininase family protein</fullName>
    </submittedName>
</protein>
<evidence type="ECO:0000256" key="3">
    <source>
        <dbReference type="ARBA" id="ARBA00022801"/>
    </source>
</evidence>
<evidence type="ECO:0000256" key="2">
    <source>
        <dbReference type="ARBA" id="ARBA00022723"/>
    </source>
</evidence>
<gene>
    <name evidence="6" type="ORF">ACFSM5_00635</name>
</gene>
<comment type="similarity">
    <text evidence="5">Belongs to the creatininase superfamily.</text>
</comment>
<evidence type="ECO:0000313" key="6">
    <source>
        <dbReference type="EMBL" id="MFD2261372.1"/>
    </source>
</evidence>
<dbReference type="SUPFAM" id="SSF102215">
    <property type="entry name" value="Creatininase"/>
    <property type="match status" value="1"/>
</dbReference>
<comment type="cofactor">
    <cofactor evidence="1">
        <name>Zn(2+)</name>
        <dbReference type="ChEBI" id="CHEBI:29105"/>
    </cofactor>
</comment>
<accession>A0ABW5DK93</accession>
<sequence length="246" mass="25805">MLIDFGRLTQATASKLTTAVLPLAAMEAHGSHLPLATDRIIIEAILDRVATAQPVARLPCLWLGASAEHADRPGTLSQDAEAMIAQILAIGEGLARTGITRLVLANGHGGNRALAEIAALKLRTRCKMLVANAHWLDFGLPEAFQAPADPAQDWHGGWMETSIMLALDPGMVGKAKSSPAITDGLPPLLAPQGPIGWGWMTSDLSPSGTIGRPELASARIGETLLDHAADGFGHLLDQMATARSLS</sequence>
<dbReference type="Proteomes" id="UP001597295">
    <property type="component" value="Unassembled WGS sequence"/>
</dbReference>
<dbReference type="PANTHER" id="PTHR35005:SF1">
    <property type="entry name" value="2-AMINO-5-FORMYLAMINO-6-RIBOSYLAMINOPYRIMIDIN-4(3H)-ONE 5'-MONOPHOSPHATE DEFORMYLASE"/>
    <property type="match status" value="1"/>
</dbReference>
<dbReference type="Pfam" id="PF02633">
    <property type="entry name" value="Creatininase"/>
    <property type="match status" value="1"/>
</dbReference>
<comment type="caution">
    <text evidence="6">The sequence shown here is derived from an EMBL/GenBank/DDBJ whole genome shotgun (WGS) entry which is preliminary data.</text>
</comment>
<dbReference type="EMBL" id="JBHUIP010000001">
    <property type="protein sequence ID" value="MFD2261372.1"/>
    <property type="molecule type" value="Genomic_DNA"/>
</dbReference>
<evidence type="ECO:0000313" key="7">
    <source>
        <dbReference type="Proteomes" id="UP001597295"/>
    </source>
</evidence>
<evidence type="ECO:0000256" key="5">
    <source>
        <dbReference type="ARBA" id="ARBA00024029"/>
    </source>
</evidence>
<dbReference type="PANTHER" id="PTHR35005">
    <property type="entry name" value="3-DEHYDRO-SCYLLO-INOSOSE HYDROLASE"/>
    <property type="match status" value="1"/>
</dbReference>
<dbReference type="InterPro" id="IPR003785">
    <property type="entry name" value="Creatininase/forma_Hydrolase"/>
</dbReference>
<dbReference type="Gene3D" id="3.40.50.10310">
    <property type="entry name" value="Creatininase"/>
    <property type="match status" value="1"/>
</dbReference>
<evidence type="ECO:0000256" key="4">
    <source>
        <dbReference type="ARBA" id="ARBA00022833"/>
    </source>
</evidence>
<dbReference type="InterPro" id="IPR024087">
    <property type="entry name" value="Creatininase-like_sf"/>
</dbReference>